<keyword evidence="2" id="KW-0472">Membrane</keyword>
<feature type="compositionally biased region" description="Basic and acidic residues" evidence="1">
    <location>
        <begin position="12"/>
        <end position="28"/>
    </location>
</feature>
<proteinExistence type="predicted"/>
<keyword evidence="2" id="KW-1133">Transmembrane helix</keyword>
<name>A0A517XYH0_9BACT</name>
<feature type="region of interest" description="Disordered" evidence="1">
    <location>
        <begin position="1"/>
        <end position="28"/>
    </location>
</feature>
<feature type="transmembrane region" description="Helical" evidence="2">
    <location>
        <begin position="31"/>
        <end position="53"/>
    </location>
</feature>
<dbReference type="EMBL" id="CP036273">
    <property type="protein sequence ID" value="QDU22555.1"/>
    <property type="molecule type" value="Genomic_DNA"/>
</dbReference>
<reference evidence="3 4" key="1">
    <citation type="submission" date="2019-02" db="EMBL/GenBank/DDBJ databases">
        <title>Deep-cultivation of Planctomycetes and their phenomic and genomic characterization uncovers novel biology.</title>
        <authorList>
            <person name="Wiegand S."/>
            <person name="Jogler M."/>
            <person name="Boedeker C."/>
            <person name="Pinto D."/>
            <person name="Vollmers J."/>
            <person name="Rivas-Marin E."/>
            <person name="Kohn T."/>
            <person name="Peeters S.H."/>
            <person name="Heuer A."/>
            <person name="Rast P."/>
            <person name="Oberbeckmann S."/>
            <person name="Bunk B."/>
            <person name="Jeske O."/>
            <person name="Meyerdierks A."/>
            <person name="Storesund J.E."/>
            <person name="Kallscheuer N."/>
            <person name="Luecker S."/>
            <person name="Lage O.M."/>
            <person name="Pohl T."/>
            <person name="Merkel B.J."/>
            <person name="Hornburger P."/>
            <person name="Mueller R.-W."/>
            <person name="Bruemmer F."/>
            <person name="Labrenz M."/>
            <person name="Spormann A.M."/>
            <person name="Op den Camp H."/>
            <person name="Overmann J."/>
            <person name="Amann R."/>
            <person name="Jetten M.S.M."/>
            <person name="Mascher T."/>
            <person name="Medema M.H."/>
            <person name="Devos D.P."/>
            <person name="Kaster A.-K."/>
            <person name="Ovreas L."/>
            <person name="Rohde M."/>
            <person name="Galperin M.Y."/>
            <person name="Jogler C."/>
        </authorList>
    </citation>
    <scope>NUCLEOTIDE SEQUENCE [LARGE SCALE GENOMIC DNA]</scope>
    <source>
        <strain evidence="3 4">ETA_A1</strain>
    </source>
</reference>
<organism evidence="3 4">
    <name type="scientific">Urbifossiella limnaea</name>
    <dbReference type="NCBI Taxonomy" id="2528023"/>
    <lineage>
        <taxon>Bacteria</taxon>
        <taxon>Pseudomonadati</taxon>
        <taxon>Planctomycetota</taxon>
        <taxon>Planctomycetia</taxon>
        <taxon>Gemmatales</taxon>
        <taxon>Gemmataceae</taxon>
        <taxon>Urbifossiella</taxon>
    </lineage>
</organism>
<evidence type="ECO:0000313" key="3">
    <source>
        <dbReference type="EMBL" id="QDU22555.1"/>
    </source>
</evidence>
<dbReference type="RefSeq" id="WP_202920329.1">
    <property type="nucleotide sequence ID" value="NZ_CP036273.1"/>
</dbReference>
<accession>A0A517XYH0</accession>
<dbReference type="Proteomes" id="UP000319576">
    <property type="component" value="Chromosome"/>
</dbReference>
<keyword evidence="2" id="KW-0812">Transmembrane</keyword>
<feature type="compositionally biased region" description="Acidic residues" evidence="1">
    <location>
        <begin position="1"/>
        <end position="10"/>
    </location>
</feature>
<dbReference type="AlphaFoldDB" id="A0A517XYH0"/>
<protein>
    <submittedName>
        <fullName evidence="3">Uncharacterized protein</fullName>
    </submittedName>
</protein>
<sequence length="54" mass="5743">MADVEDDFADYQDTRDREGGLHPGRSDVPRGLNFVVAVAAAVILAAAAALVFIR</sequence>
<dbReference type="KEGG" id="uli:ETAA1_45380"/>
<keyword evidence="4" id="KW-1185">Reference proteome</keyword>
<evidence type="ECO:0000256" key="2">
    <source>
        <dbReference type="SAM" id="Phobius"/>
    </source>
</evidence>
<gene>
    <name evidence="3" type="ORF">ETAA1_45380</name>
</gene>
<evidence type="ECO:0000313" key="4">
    <source>
        <dbReference type="Proteomes" id="UP000319576"/>
    </source>
</evidence>
<evidence type="ECO:0000256" key="1">
    <source>
        <dbReference type="SAM" id="MobiDB-lite"/>
    </source>
</evidence>